<dbReference type="FunFam" id="3.20.20.100:FF:000015">
    <property type="entry name" value="Oxidoreductase, aldo/keto reductase family"/>
    <property type="match status" value="1"/>
</dbReference>
<keyword evidence="2" id="KW-0521">NADP</keyword>
<dbReference type="InterPro" id="IPR036812">
    <property type="entry name" value="NAD(P)_OxRdtase_dom_sf"/>
</dbReference>
<evidence type="ECO:0000313" key="9">
    <source>
        <dbReference type="Proteomes" id="UP000255224"/>
    </source>
</evidence>
<proteinExistence type="inferred from homology"/>
<dbReference type="AlphaFoldDB" id="A0A376ECY0"/>
<dbReference type="Proteomes" id="UP000255224">
    <property type="component" value="Unassembled WGS sequence"/>
</dbReference>
<reference evidence="8 9" key="1">
    <citation type="submission" date="2018-06" db="EMBL/GenBank/DDBJ databases">
        <authorList>
            <consortium name="Pathogen Informatics"/>
            <person name="Doyle S."/>
        </authorList>
    </citation>
    <scope>NUCLEOTIDE SEQUENCE [LARGE SCALE GENOMIC DNA]</scope>
    <source>
        <strain evidence="8 9">NCTC13533</strain>
    </source>
</reference>
<evidence type="ECO:0000256" key="2">
    <source>
        <dbReference type="ARBA" id="ARBA00022857"/>
    </source>
</evidence>
<dbReference type="PRINTS" id="PR00069">
    <property type="entry name" value="ALDKETRDTASE"/>
</dbReference>
<keyword evidence="3 8" id="KW-0560">Oxidoreductase</keyword>
<organism evidence="8 9">
    <name type="scientific">Chryseobacterium carnipullorum</name>
    <dbReference type="NCBI Taxonomy" id="1124835"/>
    <lineage>
        <taxon>Bacteria</taxon>
        <taxon>Pseudomonadati</taxon>
        <taxon>Bacteroidota</taxon>
        <taxon>Flavobacteriia</taxon>
        <taxon>Flavobacteriales</taxon>
        <taxon>Weeksellaceae</taxon>
        <taxon>Chryseobacterium group</taxon>
        <taxon>Chryseobacterium</taxon>
    </lineage>
</organism>
<dbReference type="InterPro" id="IPR020471">
    <property type="entry name" value="AKR"/>
</dbReference>
<feature type="binding site" evidence="5">
    <location>
        <position position="120"/>
    </location>
    <ligand>
        <name>substrate</name>
    </ligand>
</feature>
<evidence type="ECO:0000256" key="1">
    <source>
        <dbReference type="ARBA" id="ARBA00007905"/>
    </source>
</evidence>
<evidence type="ECO:0000256" key="3">
    <source>
        <dbReference type="ARBA" id="ARBA00023002"/>
    </source>
</evidence>
<dbReference type="PROSITE" id="PS00063">
    <property type="entry name" value="ALDOKETO_REDUCTASE_3"/>
    <property type="match status" value="1"/>
</dbReference>
<dbReference type="PROSITE" id="PS00062">
    <property type="entry name" value="ALDOKETO_REDUCTASE_2"/>
    <property type="match status" value="1"/>
</dbReference>
<dbReference type="PANTHER" id="PTHR43827:SF3">
    <property type="entry name" value="NADP-DEPENDENT OXIDOREDUCTASE DOMAIN-CONTAINING PROTEIN"/>
    <property type="match status" value="1"/>
</dbReference>
<comment type="similarity">
    <text evidence="1">Belongs to the aldo/keto reductase family.</text>
</comment>
<dbReference type="CDD" id="cd19133">
    <property type="entry name" value="AKR_AKR5F1"/>
    <property type="match status" value="1"/>
</dbReference>
<dbReference type="InterPro" id="IPR023210">
    <property type="entry name" value="NADP_OxRdtase_dom"/>
</dbReference>
<dbReference type="RefSeq" id="WP_128124969.1">
    <property type="nucleotide sequence ID" value="NZ_UFVQ01000003.1"/>
</dbReference>
<dbReference type="Pfam" id="PF00248">
    <property type="entry name" value="Aldo_ket_red"/>
    <property type="match status" value="1"/>
</dbReference>
<dbReference type="GO" id="GO:0050580">
    <property type="term" value="F:2,5-didehydrogluconate reductase activity"/>
    <property type="evidence" value="ECO:0007669"/>
    <property type="project" value="UniProtKB-EC"/>
</dbReference>
<dbReference type="PANTHER" id="PTHR43827">
    <property type="entry name" value="2,5-DIKETO-D-GLUCONIC ACID REDUCTASE"/>
    <property type="match status" value="1"/>
</dbReference>
<protein>
    <submittedName>
        <fullName evidence="8">2,5-diketo-D-gluconic acid reductase A</fullName>
        <ecNumber evidence="8">1.1.1.274</ecNumber>
    </submittedName>
</protein>
<dbReference type="SUPFAM" id="SSF51430">
    <property type="entry name" value="NAD(P)-linked oxidoreductase"/>
    <property type="match status" value="1"/>
</dbReference>
<evidence type="ECO:0000256" key="6">
    <source>
        <dbReference type="PIRSR" id="PIRSR000097-3"/>
    </source>
</evidence>
<feature type="site" description="Lowers pKa of active site Tyr" evidence="6">
    <location>
        <position position="87"/>
    </location>
</feature>
<gene>
    <name evidence="8" type="primary">dkgA</name>
    <name evidence="8" type="ORF">NCTC13533_03936</name>
</gene>
<evidence type="ECO:0000259" key="7">
    <source>
        <dbReference type="Pfam" id="PF00248"/>
    </source>
</evidence>
<evidence type="ECO:0000313" key="8">
    <source>
        <dbReference type="EMBL" id="STD06036.1"/>
    </source>
</evidence>
<evidence type="ECO:0000256" key="4">
    <source>
        <dbReference type="PIRSR" id="PIRSR000097-1"/>
    </source>
</evidence>
<feature type="domain" description="NADP-dependent oxidoreductase" evidence="7">
    <location>
        <begin position="28"/>
        <end position="271"/>
    </location>
</feature>
<sequence>MKLKNYAKKTYTGQPVVTLNNGVDIPALGFGVWQMENLNECERAVVKAIQTGYRMIDTAAIYQNETAVGQAVKDSGVSRDELFITSKVWVQDHGYEQTKKAFLKTLERLQMSYLDMYLIHWPYGDFLGSWKALEELYTEGKIKAIGVCNFTVEKLEELKANTPVLPVINQIELHPVFQQKELQVYNKENNIITQPWSPLGNGNADLLNNSQLKSIAAKYNKTVAQVILRWHLQEGFVVIPKSVTPSRIEENFNVFDFELGEEEMNAVRSLDTGKRLFFDPKDPEWEEKMLKVVADI</sequence>
<name>A0A376ECY0_CHRCU</name>
<dbReference type="InterPro" id="IPR018170">
    <property type="entry name" value="Aldo/ket_reductase_CS"/>
</dbReference>
<dbReference type="EC" id="1.1.1.274" evidence="8"/>
<feature type="active site" description="Proton donor" evidence="4">
    <location>
        <position position="62"/>
    </location>
</feature>
<dbReference type="STRING" id="297244.SAMN05421639_102707"/>
<dbReference type="EMBL" id="UFVQ01000003">
    <property type="protein sequence ID" value="STD06036.1"/>
    <property type="molecule type" value="Genomic_DNA"/>
</dbReference>
<accession>A0A376ECY0</accession>
<dbReference type="Gene3D" id="3.20.20.100">
    <property type="entry name" value="NADP-dependent oxidoreductase domain"/>
    <property type="match status" value="1"/>
</dbReference>
<evidence type="ECO:0000256" key="5">
    <source>
        <dbReference type="PIRSR" id="PIRSR000097-2"/>
    </source>
</evidence>
<dbReference type="PIRSF" id="PIRSF000097">
    <property type="entry name" value="AKR"/>
    <property type="match status" value="1"/>
</dbReference>